<dbReference type="AlphaFoldDB" id="A0A1M7MV26"/>
<dbReference type="OrthoDB" id="8781184at2"/>
<organism evidence="2 3">
    <name type="scientific">Duganella sacchari</name>
    <dbReference type="NCBI Taxonomy" id="551987"/>
    <lineage>
        <taxon>Bacteria</taxon>
        <taxon>Pseudomonadati</taxon>
        <taxon>Pseudomonadota</taxon>
        <taxon>Betaproteobacteria</taxon>
        <taxon>Burkholderiales</taxon>
        <taxon>Oxalobacteraceae</taxon>
        <taxon>Telluria group</taxon>
        <taxon>Duganella</taxon>
    </lineage>
</organism>
<keyword evidence="1" id="KW-1133">Transmembrane helix</keyword>
<keyword evidence="3" id="KW-1185">Reference proteome</keyword>
<keyword evidence="1" id="KW-0812">Transmembrane</keyword>
<name>A0A1M7MV26_9BURK</name>
<dbReference type="Gene3D" id="1.20.5.340">
    <property type="match status" value="1"/>
</dbReference>
<dbReference type="EMBL" id="FRCX01000003">
    <property type="protein sequence ID" value="SHM94448.1"/>
    <property type="molecule type" value="Genomic_DNA"/>
</dbReference>
<dbReference type="RefSeq" id="WP_072783287.1">
    <property type="nucleotide sequence ID" value="NZ_FRCX01000003.1"/>
</dbReference>
<sequence>MTMPIFDTLGYVEKLTEAGVPRQQAVAQAQALIEILSEGTVTPGVVTILKADLLARMDALRTEVIERIDALRIEFGDRFDALRTDLDALKTDLAIFKARTNAKFTMLFALHAVQISILVYIVSRLP</sequence>
<keyword evidence="1" id="KW-0472">Membrane</keyword>
<evidence type="ECO:0008006" key="4">
    <source>
        <dbReference type="Google" id="ProtNLM"/>
    </source>
</evidence>
<reference evidence="3" key="1">
    <citation type="submission" date="2016-11" db="EMBL/GenBank/DDBJ databases">
        <authorList>
            <person name="Varghese N."/>
            <person name="Submissions S."/>
        </authorList>
    </citation>
    <scope>NUCLEOTIDE SEQUENCE [LARGE SCALE GENOMIC DNA]</scope>
    <source>
        <strain evidence="3">Sac-22</strain>
    </source>
</reference>
<evidence type="ECO:0000313" key="3">
    <source>
        <dbReference type="Proteomes" id="UP000184339"/>
    </source>
</evidence>
<dbReference type="Proteomes" id="UP000184339">
    <property type="component" value="Unassembled WGS sequence"/>
</dbReference>
<evidence type="ECO:0000313" key="2">
    <source>
        <dbReference type="EMBL" id="SHM94448.1"/>
    </source>
</evidence>
<gene>
    <name evidence="2" type="ORF">SAMN05192549_103317</name>
</gene>
<proteinExistence type="predicted"/>
<evidence type="ECO:0000256" key="1">
    <source>
        <dbReference type="SAM" id="Phobius"/>
    </source>
</evidence>
<accession>A0A1M7MV26</accession>
<feature type="transmembrane region" description="Helical" evidence="1">
    <location>
        <begin position="104"/>
        <end position="123"/>
    </location>
</feature>
<protein>
    <recommendedName>
        <fullName evidence="4">DUF1640 domain-containing protein</fullName>
    </recommendedName>
</protein>
<dbReference type="STRING" id="551987.SAMN05192549_103317"/>